<dbReference type="Pfam" id="PF17939">
    <property type="entry name" value="TetR_C_30"/>
    <property type="match status" value="1"/>
</dbReference>
<dbReference type="Pfam" id="PF00440">
    <property type="entry name" value="TetR_N"/>
    <property type="match status" value="1"/>
</dbReference>
<evidence type="ECO:0000313" key="6">
    <source>
        <dbReference type="EMBL" id="MBK1715756.1"/>
    </source>
</evidence>
<keyword evidence="7" id="KW-1185">Reference proteome</keyword>
<dbReference type="Proteomes" id="UP001041814">
    <property type="component" value="Unassembled WGS sequence"/>
</dbReference>
<dbReference type="InterPro" id="IPR036271">
    <property type="entry name" value="Tet_transcr_reg_TetR-rel_C_sf"/>
</dbReference>
<evidence type="ECO:0000256" key="4">
    <source>
        <dbReference type="PROSITE-ProRule" id="PRU00335"/>
    </source>
</evidence>
<proteinExistence type="predicted"/>
<dbReference type="InterPro" id="IPR041586">
    <property type="entry name" value="PsrA_TetR_C"/>
</dbReference>
<organism evidence="6 7">
    <name type="scientific">Rubrivivax gelatinosus</name>
    <name type="common">Rhodocyclus gelatinosus</name>
    <name type="synonym">Rhodopseudomonas gelatinosa</name>
    <dbReference type="NCBI Taxonomy" id="28068"/>
    <lineage>
        <taxon>Bacteria</taxon>
        <taxon>Pseudomonadati</taxon>
        <taxon>Pseudomonadota</taxon>
        <taxon>Betaproteobacteria</taxon>
        <taxon>Burkholderiales</taxon>
        <taxon>Sphaerotilaceae</taxon>
        <taxon>Rubrivivax</taxon>
    </lineage>
</organism>
<accession>A0ABS1E2Y4</accession>
<keyword evidence="1" id="KW-0805">Transcription regulation</keyword>
<feature type="DNA-binding region" description="H-T-H motif" evidence="4">
    <location>
        <begin position="29"/>
        <end position="48"/>
    </location>
</feature>
<keyword evidence="3" id="KW-0804">Transcription</keyword>
<dbReference type="PROSITE" id="PS50977">
    <property type="entry name" value="HTH_TETR_2"/>
    <property type="match status" value="1"/>
</dbReference>
<evidence type="ECO:0000259" key="5">
    <source>
        <dbReference type="PROSITE" id="PS50977"/>
    </source>
</evidence>
<dbReference type="RefSeq" id="WP_200380227.1">
    <property type="nucleotide sequence ID" value="NZ_NRRU01000152.1"/>
</dbReference>
<reference evidence="6" key="2">
    <citation type="journal article" date="2020" name="Microorganisms">
        <title>Osmotic Adaptation and Compatible Solute Biosynthesis of Phototrophic Bacteria as Revealed from Genome Analyses.</title>
        <authorList>
            <person name="Imhoff J.F."/>
            <person name="Rahn T."/>
            <person name="Kunzel S."/>
            <person name="Keller A."/>
            <person name="Neulinger S.C."/>
        </authorList>
    </citation>
    <scope>NUCLEOTIDE SEQUENCE</scope>
    <source>
        <strain evidence="6">IM 151</strain>
    </source>
</reference>
<protein>
    <recommendedName>
        <fullName evidence="5">HTH tetR-type domain-containing protein</fullName>
    </recommendedName>
</protein>
<reference evidence="6" key="1">
    <citation type="submission" date="2017-08" db="EMBL/GenBank/DDBJ databases">
        <authorList>
            <person name="Imhoff J.F."/>
            <person name="Rahn T."/>
            <person name="Kuenzel S."/>
            <person name="Neulinger S.C."/>
        </authorList>
    </citation>
    <scope>NUCLEOTIDE SEQUENCE</scope>
    <source>
        <strain evidence="6">IM 151</strain>
    </source>
</reference>
<dbReference type="InterPro" id="IPR009057">
    <property type="entry name" value="Homeodomain-like_sf"/>
</dbReference>
<dbReference type="PANTHER" id="PTHR30055">
    <property type="entry name" value="HTH-TYPE TRANSCRIPTIONAL REGULATOR RUTR"/>
    <property type="match status" value="1"/>
</dbReference>
<dbReference type="SUPFAM" id="SSF48498">
    <property type="entry name" value="Tetracyclin repressor-like, C-terminal domain"/>
    <property type="match status" value="1"/>
</dbReference>
<feature type="domain" description="HTH tetR-type" evidence="5">
    <location>
        <begin position="6"/>
        <end position="66"/>
    </location>
</feature>
<keyword evidence="2 4" id="KW-0238">DNA-binding</keyword>
<dbReference type="InterPro" id="IPR001647">
    <property type="entry name" value="HTH_TetR"/>
</dbReference>
<dbReference type="SUPFAM" id="SSF46689">
    <property type="entry name" value="Homeodomain-like"/>
    <property type="match status" value="1"/>
</dbReference>
<dbReference type="PRINTS" id="PR00455">
    <property type="entry name" value="HTHTETR"/>
</dbReference>
<comment type="caution">
    <text evidence="6">The sequence shown here is derived from an EMBL/GenBank/DDBJ whole genome shotgun (WGS) entry which is preliminary data.</text>
</comment>
<dbReference type="InterPro" id="IPR050109">
    <property type="entry name" value="HTH-type_TetR-like_transc_reg"/>
</dbReference>
<gene>
    <name evidence="6" type="ORF">CKO43_23690</name>
</gene>
<evidence type="ECO:0000256" key="1">
    <source>
        <dbReference type="ARBA" id="ARBA00023015"/>
    </source>
</evidence>
<name>A0ABS1E2Y4_RUBGE</name>
<dbReference type="PANTHER" id="PTHR30055:SF234">
    <property type="entry name" value="HTH-TYPE TRANSCRIPTIONAL REGULATOR BETI"/>
    <property type="match status" value="1"/>
</dbReference>
<evidence type="ECO:0000256" key="2">
    <source>
        <dbReference type="ARBA" id="ARBA00023125"/>
    </source>
</evidence>
<evidence type="ECO:0000256" key="3">
    <source>
        <dbReference type="ARBA" id="ARBA00023163"/>
    </source>
</evidence>
<sequence>MSNPLSSTAERILDAAEALFAEQGYDGVSVRAITDTAGVRLNLLSYHFGTKAALFEAVIDRRLDVLNERRREALAALAQRKATPTVEDLLVAFIRPYLELAARGGPGWISYTRLIAQICQSDVHSPLLENHMKETLDLFIDALSKVLPDAGRKNLTRGFYFTIALMVSAFSGAGRIDGLVQGQLDDEALDVAYRPLLTYTTAGLLSLCRLGA</sequence>
<dbReference type="Gene3D" id="1.10.357.10">
    <property type="entry name" value="Tetracycline Repressor, domain 2"/>
    <property type="match status" value="1"/>
</dbReference>
<evidence type="ECO:0000313" key="7">
    <source>
        <dbReference type="Proteomes" id="UP001041814"/>
    </source>
</evidence>
<dbReference type="EMBL" id="NRRU01000152">
    <property type="protein sequence ID" value="MBK1715756.1"/>
    <property type="molecule type" value="Genomic_DNA"/>
</dbReference>